<evidence type="ECO:0000256" key="4">
    <source>
        <dbReference type="ARBA" id="ARBA00022989"/>
    </source>
</evidence>
<dbReference type="GO" id="GO:0016020">
    <property type="term" value="C:membrane"/>
    <property type="evidence" value="ECO:0007669"/>
    <property type="project" value="UniProtKB-SubCell"/>
</dbReference>
<reference evidence="8" key="2">
    <citation type="submission" date="2021-04" db="EMBL/GenBank/DDBJ databases">
        <authorList>
            <person name="Gilroy R."/>
        </authorList>
    </citation>
    <scope>NUCLEOTIDE SEQUENCE</scope>
    <source>
        <strain evidence="8">CHK188-16595</strain>
    </source>
</reference>
<feature type="transmembrane region" description="Helical" evidence="7">
    <location>
        <begin position="142"/>
        <end position="160"/>
    </location>
</feature>
<dbReference type="SUPFAM" id="SSF161070">
    <property type="entry name" value="SNF-like"/>
    <property type="match status" value="1"/>
</dbReference>
<name>A0A9D2MIX4_9FIRM</name>
<dbReference type="InterPro" id="IPR047218">
    <property type="entry name" value="YocR/YhdH-like"/>
</dbReference>
<evidence type="ECO:0000256" key="5">
    <source>
        <dbReference type="ARBA" id="ARBA00023136"/>
    </source>
</evidence>
<keyword evidence="2 6" id="KW-0813">Transport</keyword>
<feature type="transmembrane region" description="Helical" evidence="7">
    <location>
        <begin position="87"/>
        <end position="111"/>
    </location>
</feature>
<dbReference type="NCBIfam" id="NF037979">
    <property type="entry name" value="Na_transp"/>
    <property type="match status" value="1"/>
</dbReference>
<dbReference type="GO" id="GO:0015293">
    <property type="term" value="F:symporter activity"/>
    <property type="evidence" value="ECO:0007669"/>
    <property type="project" value="UniProtKB-KW"/>
</dbReference>
<keyword evidence="3 6" id="KW-0812">Transmembrane</keyword>
<feature type="transmembrane region" description="Helical" evidence="7">
    <location>
        <begin position="12"/>
        <end position="30"/>
    </location>
</feature>
<dbReference type="InterPro" id="IPR037272">
    <property type="entry name" value="SNS_sf"/>
</dbReference>
<feature type="transmembrane region" description="Helical" evidence="7">
    <location>
        <begin position="384"/>
        <end position="402"/>
    </location>
</feature>
<organism evidence="8 9">
    <name type="scientific">Candidatus Eubacterium faecale</name>
    <dbReference type="NCBI Taxonomy" id="2838568"/>
    <lineage>
        <taxon>Bacteria</taxon>
        <taxon>Bacillati</taxon>
        <taxon>Bacillota</taxon>
        <taxon>Clostridia</taxon>
        <taxon>Eubacteriales</taxon>
        <taxon>Eubacteriaceae</taxon>
        <taxon>Eubacterium</taxon>
    </lineage>
</organism>
<feature type="transmembrane region" description="Helical" evidence="7">
    <location>
        <begin position="422"/>
        <end position="444"/>
    </location>
</feature>
<comment type="similarity">
    <text evidence="6">Belongs to the sodium:neurotransmitter symporter (SNF) (TC 2.A.22) family.</text>
</comment>
<dbReference type="PRINTS" id="PR00176">
    <property type="entry name" value="NANEUSMPORT"/>
</dbReference>
<dbReference type="PANTHER" id="PTHR42948:SF1">
    <property type="entry name" value="TRANSPORTER"/>
    <property type="match status" value="1"/>
</dbReference>
<keyword evidence="6" id="KW-0769">Symport</keyword>
<dbReference type="InterPro" id="IPR000175">
    <property type="entry name" value="Na/ntran_symport"/>
</dbReference>
<dbReference type="Proteomes" id="UP000823877">
    <property type="component" value="Unassembled WGS sequence"/>
</dbReference>
<comment type="subcellular location">
    <subcellularLocation>
        <location evidence="1">Membrane</location>
        <topology evidence="1">Multi-pass membrane protein</topology>
    </subcellularLocation>
</comment>
<dbReference type="EMBL" id="DWXN01000010">
    <property type="protein sequence ID" value="HJB75079.1"/>
    <property type="molecule type" value="Genomic_DNA"/>
</dbReference>
<protein>
    <recommendedName>
        <fullName evidence="6">Transporter</fullName>
    </recommendedName>
</protein>
<dbReference type="PROSITE" id="PS50267">
    <property type="entry name" value="NA_NEUROTRAN_SYMP_3"/>
    <property type="match status" value="1"/>
</dbReference>
<evidence type="ECO:0000256" key="2">
    <source>
        <dbReference type="ARBA" id="ARBA00022448"/>
    </source>
</evidence>
<accession>A0A9D2MIX4</accession>
<keyword evidence="4 7" id="KW-1133">Transmembrane helix</keyword>
<feature type="transmembrane region" description="Helical" evidence="7">
    <location>
        <begin position="212"/>
        <end position="234"/>
    </location>
</feature>
<reference evidence="8" key="1">
    <citation type="journal article" date="2021" name="PeerJ">
        <title>Extensive microbial diversity within the chicken gut microbiome revealed by metagenomics and culture.</title>
        <authorList>
            <person name="Gilroy R."/>
            <person name="Ravi A."/>
            <person name="Getino M."/>
            <person name="Pursley I."/>
            <person name="Horton D.L."/>
            <person name="Alikhan N.F."/>
            <person name="Baker D."/>
            <person name="Gharbi K."/>
            <person name="Hall N."/>
            <person name="Watson M."/>
            <person name="Adriaenssens E.M."/>
            <person name="Foster-Nyarko E."/>
            <person name="Jarju S."/>
            <person name="Secka A."/>
            <person name="Antonio M."/>
            <person name="Oren A."/>
            <person name="Chaudhuri R.R."/>
            <person name="La Ragione R."/>
            <person name="Hildebrand F."/>
            <person name="Pallen M.J."/>
        </authorList>
    </citation>
    <scope>NUCLEOTIDE SEQUENCE</scope>
    <source>
        <strain evidence="8">CHK188-16595</strain>
    </source>
</reference>
<evidence type="ECO:0000256" key="1">
    <source>
        <dbReference type="ARBA" id="ARBA00004141"/>
    </source>
</evidence>
<evidence type="ECO:0000256" key="7">
    <source>
        <dbReference type="SAM" id="Phobius"/>
    </source>
</evidence>
<feature type="transmembrane region" description="Helical" evidence="7">
    <location>
        <begin position="255"/>
        <end position="274"/>
    </location>
</feature>
<sequence length="452" mass="49470">MKEAKRSTFSGRIGFVLAAAGSAVGLGNLWRFPYLAAKYGGGIFLLIYILLAVTFGFTLMITEIAIGRKTHRSPMEAYGILNKKWKWLGTLSTLVPVIILPYYCVIGGWVIKYAAVMLMGKVQEAAGADYFTSFISQPIEPLIWFFLYATATAVIVFLGVDKGIEKMSRYLMPALLLLTVALTIFVVCQPGALDGVIYYIKPDFSKLNVMTFVAALGQLFFSMSLAMGIMITYGSYLKKDSNITTSTRQIEAFDTVVAFLAGLMIVPAVFVYSGGDESALGQGPSLMFDTLPKVFAGMPFGSAVGAAFFILVLFAALTSSVSVMEAIVAGMTDKFKMERKRAALIVYAYALLIGIFCAFGFSIWKNFTIMDLSILDFLDFISNSVMMPIVGMLTCIFVGFVIKPKAITDEVELNGRFKEKKFYSIMVKWIAPVCIFAILVSSVLNTLGIVTI</sequence>
<feature type="transmembrane region" description="Helical" evidence="7">
    <location>
        <begin position="294"/>
        <end position="321"/>
    </location>
</feature>
<feature type="transmembrane region" description="Helical" evidence="7">
    <location>
        <begin position="342"/>
        <end position="364"/>
    </location>
</feature>
<evidence type="ECO:0000256" key="6">
    <source>
        <dbReference type="RuleBase" id="RU003732"/>
    </source>
</evidence>
<feature type="transmembrane region" description="Helical" evidence="7">
    <location>
        <begin position="42"/>
        <end position="66"/>
    </location>
</feature>
<dbReference type="CDD" id="cd10336">
    <property type="entry name" value="SLC6sbd_Tyt1-Like"/>
    <property type="match status" value="1"/>
</dbReference>
<feature type="transmembrane region" description="Helical" evidence="7">
    <location>
        <begin position="172"/>
        <end position="192"/>
    </location>
</feature>
<dbReference type="Gene3D" id="1.10.4160.10">
    <property type="entry name" value="Hydantoin permease"/>
    <property type="match status" value="1"/>
</dbReference>
<proteinExistence type="inferred from homology"/>
<comment type="caution">
    <text evidence="8">The sequence shown here is derived from an EMBL/GenBank/DDBJ whole genome shotgun (WGS) entry which is preliminary data.</text>
</comment>
<gene>
    <name evidence="8" type="ORF">IAA37_05310</name>
</gene>
<evidence type="ECO:0000313" key="8">
    <source>
        <dbReference type="EMBL" id="HJB75079.1"/>
    </source>
</evidence>
<dbReference type="Pfam" id="PF00209">
    <property type="entry name" value="SNF"/>
    <property type="match status" value="2"/>
</dbReference>
<dbReference type="PANTHER" id="PTHR42948">
    <property type="entry name" value="TRANSPORTER"/>
    <property type="match status" value="1"/>
</dbReference>
<dbReference type="AlphaFoldDB" id="A0A9D2MIX4"/>
<evidence type="ECO:0000313" key="9">
    <source>
        <dbReference type="Proteomes" id="UP000823877"/>
    </source>
</evidence>
<evidence type="ECO:0000256" key="3">
    <source>
        <dbReference type="ARBA" id="ARBA00022692"/>
    </source>
</evidence>
<dbReference type="PROSITE" id="PS00610">
    <property type="entry name" value="NA_NEUROTRAN_SYMP_1"/>
    <property type="match status" value="1"/>
</dbReference>
<keyword evidence="5 7" id="KW-0472">Membrane</keyword>